<keyword evidence="3" id="KW-1185">Reference proteome</keyword>
<dbReference type="PANTHER" id="PTHR23419:SF8">
    <property type="entry name" value="FI09726P"/>
    <property type="match status" value="1"/>
</dbReference>
<dbReference type="InterPro" id="IPR015867">
    <property type="entry name" value="N-reg_PII/ATP_PRibTrfase_C"/>
</dbReference>
<organism evidence="2 3">
    <name type="scientific">Ectothiorhodospira marina</name>
    <dbReference type="NCBI Taxonomy" id="1396821"/>
    <lineage>
        <taxon>Bacteria</taxon>
        <taxon>Pseudomonadati</taxon>
        <taxon>Pseudomonadota</taxon>
        <taxon>Gammaproteobacteria</taxon>
        <taxon>Chromatiales</taxon>
        <taxon>Ectothiorhodospiraceae</taxon>
        <taxon>Ectothiorhodospira</taxon>
    </lineage>
</organism>
<proteinExistence type="inferred from homology"/>
<name>A0A1H7ILX6_9GAMM</name>
<evidence type="ECO:0000313" key="3">
    <source>
        <dbReference type="Proteomes" id="UP000199256"/>
    </source>
</evidence>
<dbReference type="AlphaFoldDB" id="A0A1H7ILX6"/>
<evidence type="ECO:0000313" key="2">
    <source>
        <dbReference type="EMBL" id="SEK62707.1"/>
    </source>
</evidence>
<dbReference type="RefSeq" id="WP_090251549.1">
    <property type="nucleotide sequence ID" value="NZ_FOAA01000003.1"/>
</dbReference>
<protein>
    <submittedName>
        <fullName evidence="2">Divalent cation tolerance protein</fullName>
    </submittedName>
</protein>
<dbReference type="Pfam" id="PF03091">
    <property type="entry name" value="CutA1"/>
    <property type="match status" value="1"/>
</dbReference>
<comment type="similarity">
    <text evidence="1">Belongs to the CutA family.</text>
</comment>
<dbReference type="PANTHER" id="PTHR23419">
    <property type="entry name" value="DIVALENT CATION TOLERANCE CUTA-RELATED"/>
    <property type="match status" value="1"/>
</dbReference>
<dbReference type="Gene3D" id="3.30.70.120">
    <property type="match status" value="1"/>
</dbReference>
<dbReference type="InterPro" id="IPR011322">
    <property type="entry name" value="N-reg_PII-like_a/b"/>
</dbReference>
<dbReference type="GO" id="GO:0010038">
    <property type="term" value="P:response to metal ion"/>
    <property type="evidence" value="ECO:0007669"/>
    <property type="project" value="InterPro"/>
</dbReference>
<sequence length="106" mass="11947">MQEPLLIITTLDDEARAREIGGLLVEKRLAACVTVLPASTSIYEWEGEIQEDSEHVLLIKSRAECYEALEEALLDEHPYELPEIIAVPITHGLEGYLDWIEDTTDP</sequence>
<gene>
    <name evidence="2" type="ORF">SAMN05444515_103175</name>
</gene>
<dbReference type="EMBL" id="FOAA01000003">
    <property type="protein sequence ID" value="SEK62707.1"/>
    <property type="molecule type" value="Genomic_DNA"/>
</dbReference>
<dbReference type="Proteomes" id="UP000199256">
    <property type="component" value="Unassembled WGS sequence"/>
</dbReference>
<dbReference type="InterPro" id="IPR004323">
    <property type="entry name" value="Ion_tolerance_CutA"/>
</dbReference>
<dbReference type="SUPFAM" id="SSF54913">
    <property type="entry name" value="GlnB-like"/>
    <property type="match status" value="1"/>
</dbReference>
<dbReference type="STRING" id="1396821.SAMN05444515_103175"/>
<reference evidence="3" key="1">
    <citation type="submission" date="2016-10" db="EMBL/GenBank/DDBJ databases">
        <authorList>
            <person name="Varghese N."/>
            <person name="Submissions S."/>
        </authorList>
    </citation>
    <scope>NUCLEOTIDE SEQUENCE [LARGE SCALE GENOMIC DNA]</scope>
    <source>
        <strain evidence="3">DSM 241</strain>
    </source>
</reference>
<evidence type="ECO:0000256" key="1">
    <source>
        <dbReference type="ARBA" id="ARBA00010169"/>
    </source>
</evidence>
<dbReference type="GO" id="GO:0005507">
    <property type="term" value="F:copper ion binding"/>
    <property type="evidence" value="ECO:0007669"/>
    <property type="project" value="TreeGrafter"/>
</dbReference>
<dbReference type="OrthoDB" id="37622at2"/>
<accession>A0A1H7ILX6</accession>